<keyword evidence="2" id="KW-1185">Reference proteome</keyword>
<organism evidence="1 2">
    <name type="scientific">Helicoverpa armigera</name>
    <name type="common">Cotton bollworm</name>
    <name type="synonym">Heliothis armigera</name>
    <dbReference type="NCBI Taxonomy" id="29058"/>
    <lineage>
        <taxon>Eukaryota</taxon>
        <taxon>Metazoa</taxon>
        <taxon>Ecdysozoa</taxon>
        <taxon>Arthropoda</taxon>
        <taxon>Hexapoda</taxon>
        <taxon>Insecta</taxon>
        <taxon>Pterygota</taxon>
        <taxon>Neoptera</taxon>
        <taxon>Endopterygota</taxon>
        <taxon>Lepidoptera</taxon>
        <taxon>Glossata</taxon>
        <taxon>Ditrysia</taxon>
        <taxon>Noctuoidea</taxon>
        <taxon>Noctuidae</taxon>
        <taxon>Heliothinae</taxon>
        <taxon>Helicoverpa</taxon>
    </lineage>
</organism>
<proteinExistence type="predicted"/>
<protein>
    <submittedName>
        <fullName evidence="1">Uncharacterized protein</fullName>
    </submittedName>
</protein>
<dbReference type="Proteomes" id="UP000249218">
    <property type="component" value="Unassembled WGS sequence"/>
</dbReference>
<sequence length="134" mass="15278">MMDIGSSVFTCGQAYVALSRVTSLGGLHLINVNFSSIKAQETAIAEYNRLRSIYRPDLSTLEVTEPQRRNKRDRDREWVLSKAVAEVQEIMRSPKKKKEIHLQKINEIPPKTLNVKKCQVSRCSLSIVKSFEIS</sequence>
<dbReference type="EMBL" id="KZ149950">
    <property type="protein sequence ID" value="PZC76672.1"/>
    <property type="molecule type" value="Genomic_DNA"/>
</dbReference>
<evidence type="ECO:0000313" key="1">
    <source>
        <dbReference type="EMBL" id="PZC76672.1"/>
    </source>
</evidence>
<evidence type="ECO:0000313" key="2">
    <source>
        <dbReference type="Proteomes" id="UP000249218"/>
    </source>
</evidence>
<name>A0A2W1BNM8_HELAM</name>
<dbReference type="AlphaFoldDB" id="A0A2W1BNM8"/>
<reference evidence="1 2" key="1">
    <citation type="journal article" date="2017" name="BMC Biol.">
        <title>Genomic innovations, transcriptional plasticity and gene loss underlying the evolution and divergence of two highly polyphagous and invasive Helicoverpa pest species.</title>
        <authorList>
            <person name="Pearce S.L."/>
            <person name="Clarke D.F."/>
            <person name="East P.D."/>
            <person name="Elfekih S."/>
            <person name="Gordon K.H."/>
            <person name="Jermiin L.S."/>
            <person name="McGaughran A."/>
            <person name="Oakeshott J.G."/>
            <person name="Papanikolaou A."/>
            <person name="Perera O.P."/>
            <person name="Rane R.V."/>
            <person name="Richards S."/>
            <person name="Tay W.T."/>
            <person name="Walsh T.K."/>
            <person name="Anderson A."/>
            <person name="Anderson C.J."/>
            <person name="Asgari S."/>
            <person name="Board P.G."/>
            <person name="Bretschneider A."/>
            <person name="Campbell P.M."/>
            <person name="Chertemps T."/>
            <person name="Christeller J.T."/>
            <person name="Coppin C.W."/>
            <person name="Downes S.J."/>
            <person name="Duan G."/>
            <person name="Farnsworth C.A."/>
            <person name="Good R.T."/>
            <person name="Han L.B."/>
            <person name="Han Y.C."/>
            <person name="Hatje K."/>
            <person name="Horne I."/>
            <person name="Huang Y.P."/>
            <person name="Hughes D.S."/>
            <person name="Jacquin-Joly E."/>
            <person name="James W."/>
            <person name="Jhangiani S."/>
            <person name="Kollmar M."/>
            <person name="Kuwar S.S."/>
            <person name="Li S."/>
            <person name="Liu N.Y."/>
            <person name="Maibeche M.T."/>
            <person name="Miller J.R."/>
            <person name="Montagne N."/>
            <person name="Perry T."/>
            <person name="Qu J."/>
            <person name="Song S.V."/>
            <person name="Sutton G.G."/>
            <person name="Vogel H."/>
            <person name="Walenz B.P."/>
            <person name="Xu W."/>
            <person name="Zhang H.J."/>
            <person name="Zou Z."/>
            <person name="Batterham P."/>
            <person name="Edwards O.R."/>
            <person name="Feyereisen R."/>
            <person name="Gibbs R.A."/>
            <person name="Heckel D.G."/>
            <person name="McGrath A."/>
            <person name="Robin C."/>
            <person name="Scherer S.E."/>
            <person name="Worley K.C."/>
            <person name="Wu Y.D."/>
        </authorList>
    </citation>
    <scope>NUCLEOTIDE SEQUENCE [LARGE SCALE GENOMIC DNA]</scope>
    <source>
        <strain evidence="1">Harm_GR_Male_#8</strain>
        <tissue evidence="1">Whole organism</tissue>
    </source>
</reference>
<gene>
    <name evidence="1" type="primary">HaOG204355</name>
    <name evidence="1" type="ORF">B5X24_HaOG204355</name>
</gene>
<accession>A0A2W1BNM8</accession>